<evidence type="ECO:0000256" key="6">
    <source>
        <dbReference type="SAM" id="SignalP"/>
    </source>
</evidence>
<dbReference type="PANTHER" id="PTHR47053">
    <property type="entry name" value="MUREIN DD-ENDOPEPTIDASE MEPH-RELATED"/>
    <property type="match status" value="1"/>
</dbReference>
<evidence type="ECO:0000256" key="2">
    <source>
        <dbReference type="ARBA" id="ARBA00022670"/>
    </source>
</evidence>
<dbReference type="Pfam" id="PF00877">
    <property type="entry name" value="NLPC_P60"/>
    <property type="match status" value="1"/>
</dbReference>
<sequence>MRKMMKCAAAWVLAFAVALTAVPVSYAEDSTGNPEAEYTVPYEAVEEENAVDQESQNDLAGQDDQNPDSTEGSVLETENEKAGAEENVAQQTTPGEGVETENPAAVDPAVESEEQTQPAEDTQAEAVQQQTETDVQEKATPETEQEAVLPELTYRTHVQDIGWQSWKKDGEMAGTSGLYKRLEAIELKLSKSDYEGSIEYQTHVQNIGWQGWKRDGQLSGTQARALRLEAIRIRLTGEIAEYYDIYYRVHIQNYGWLPYVKNGAAAGSEAFGLRLEGIEVKLVKKDEGTAPAVGYGFLKNVLYYSGHVQTLGNVKEVKSGSVLGTVGQYKRMEALSVRLKGMDGYASGNIRYQAHVQNIGWQGWKQNGSSAGTTGKALRLEAVQIQLDGEIAQIYDVYYRVHVQNYGWLGWAKNGAVSGTSGFGYRMEAIQIQLVPKGWKAPGSTAHAYLKKYTNNELTYSGHVQNVGNVAAVKGGATLGTVGKGRRLEGFSINLNDSADGLAKGSIQYRAHVQDIGWQGWKQEGTLAGTTGQGKRMEAVQIRLTGELASYYHVYYRVHSQYFGWLGWAKDGESAGTSSLSLRIEAIQIKLVPKKDSQSAYQTGKAYYNTYRYQNPKQYLQIRHVQKTLSGGGYNLSRGYMGLKVWYVQRKLGLSGRRAIMDSTTINAVRNYQRRNGLSATGVVDLATWKKMGYSESAWYHLGAYASPLKTNPASTRSDCIEAMISTAYQYLGNPYIIGASGDPNHGLDCSGLVMQALYSAGIDPAPVSPIRHSRPGYEYECRNLWNLPMKHVPYSQRQRGDLIFYKSANGTIIHVAIYLGNNRVIESWPNKVVVWPVQNSHRSLIAGVARPFV</sequence>
<keyword evidence="6" id="KW-0732">Signal</keyword>
<evidence type="ECO:0000313" key="9">
    <source>
        <dbReference type="Proteomes" id="UP001145145"/>
    </source>
</evidence>
<dbReference type="EMBL" id="BSBO01000011">
    <property type="protein sequence ID" value="GLG04159.1"/>
    <property type="molecule type" value="Genomic_DNA"/>
</dbReference>
<keyword evidence="9" id="KW-1185">Reference proteome</keyword>
<dbReference type="AlphaFoldDB" id="A0A9W6C536"/>
<feature type="compositionally biased region" description="Polar residues" evidence="5">
    <location>
        <begin position="52"/>
        <end position="72"/>
    </location>
</feature>
<accession>A0A9W6C536</accession>
<keyword evidence="3" id="KW-0378">Hydrolase</keyword>
<feature type="compositionally biased region" description="Low complexity" evidence="5">
    <location>
        <begin position="119"/>
        <end position="133"/>
    </location>
</feature>
<evidence type="ECO:0000256" key="3">
    <source>
        <dbReference type="ARBA" id="ARBA00022801"/>
    </source>
</evidence>
<dbReference type="InterPro" id="IPR000064">
    <property type="entry name" value="NLP_P60_dom"/>
</dbReference>
<name>A0A9W6C536_9FIRM</name>
<dbReference type="InterPro" id="IPR006637">
    <property type="entry name" value="ChW"/>
</dbReference>
<dbReference type="PROSITE" id="PS51935">
    <property type="entry name" value="NLPC_P60"/>
    <property type="match status" value="1"/>
</dbReference>
<protein>
    <recommendedName>
        <fullName evidence="7">NlpC/P60 domain-containing protein</fullName>
    </recommendedName>
</protein>
<dbReference type="RefSeq" id="WP_281872548.1">
    <property type="nucleotide sequence ID" value="NZ_BSBO01000011.1"/>
</dbReference>
<comment type="caution">
    <text evidence="8">The sequence shown here is derived from an EMBL/GenBank/DDBJ whole genome shotgun (WGS) entry which is preliminary data.</text>
</comment>
<proteinExistence type="inferred from homology"/>
<dbReference type="SUPFAM" id="SSF47090">
    <property type="entry name" value="PGBD-like"/>
    <property type="match status" value="1"/>
</dbReference>
<evidence type="ECO:0000256" key="1">
    <source>
        <dbReference type="ARBA" id="ARBA00007074"/>
    </source>
</evidence>
<feature type="region of interest" description="Disordered" evidence="5">
    <location>
        <begin position="28"/>
        <end position="146"/>
    </location>
</feature>
<feature type="signal peptide" evidence="6">
    <location>
        <begin position="1"/>
        <end position="27"/>
    </location>
</feature>
<dbReference type="Pfam" id="PF07538">
    <property type="entry name" value="ChW"/>
    <property type="match status" value="9"/>
</dbReference>
<feature type="domain" description="NlpC/P60" evidence="7">
    <location>
        <begin position="718"/>
        <end position="854"/>
    </location>
</feature>
<keyword evidence="2" id="KW-0645">Protease</keyword>
<dbReference type="GO" id="GO:0008234">
    <property type="term" value="F:cysteine-type peptidase activity"/>
    <property type="evidence" value="ECO:0007669"/>
    <property type="project" value="UniProtKB-KW"/>
</dbReference>
<dbReference type="Proteomes" id="UP001145145">
    <property type="component" value="Unassembled WGS sequence"/>
</dbReference>
<evidence type="ECO:0000313" key="8">
    <source>
        <dbReference type="EMBL" id="GLG04159.1"/>
    </source>
</evidence>
<keyword evidence="4" id="KW-0788">Thiol protease</keyword>
<reference evidence="8 9" key="1">
    <citation type="journal article" date="2023" name="Int. J. Syst. Evol. Microbiol.">
        <title>Sellimonas catena sp. nov., isolated from human faeces.</title>
        <authorList>
            <person name="Hisatomi A."/>
            <person name="Ohkuma M."/>
            <person name="Sakamoto M."/>
        </authorList>
    </citation>
    <scope>NUCLEOTIDE SEQUENCE [LARGE SCALE GENOMIC DNA]</scope>
    <source>
        <strain evidence="8 9">12EGH17</strain>
    </source>
</reference>
<gene>
    <name evidence="8" type="ORF">Selli1_13330</name>
</gene>
<dbReference type="Gene3D" id="1.10.101.10">
    <property type="entry name" value="PGBD-like superfamily/PGBD"/>
    <property type="match status" value="1"/>
</dbReference>
<dbReference type="InterPro" id="IPR036365">
    <property type="entry name" value="PGBD-like_sf"/>
</dbReference>
<dbReference type="GO" id="GO:0006508">
    <property type="term" value="P:proteolysis"/>
    <property type="evidence" value="ECO:0007669"/>
    <property type="project" value="UniProtKB-KW"/>
</dbReference>
<evidence type="ECO:0000256" key="4">
    <source>
        <dbReference type="ARBA" id="ARBA00022807"/>
    </source>
</evidence>
<comment type="similarity">
    <text evidence="1">Belongs to the peptidase C40 family.</text>
</comment>
<organism evidence="8 9">
    <name type="scientific">Sellimonas catena</name>
    <dbReference type="NCBI Taxonomy" id="2994035"/>
    <lineage>
        <taxon>Bacteria</taxon>
        <taxon>Bacillati</taxon>
        <taxon>Bacillota</taxon>
        <taxon>Clostridia</taxon>
        <taxon>Lachnospirales</taxon>
        <taxon>Lachnospiraceae</taxon>
        <taxon>Sellimonas</taxon>
    </lineage>
</organism>
<dbReference type="Pfam" id="PF01471">
    <property type="entry name" value="PG_binding_1"/>
    <property type="match status" value="1"/>
</dbReference>
<dbReference type="Gene3D" id="3.90.1720.10">
    <property type="entry name" value="endopeptidase domain like (from Nostoc punctiforme)"/>
    <property type="match status" value="1"/>
</dbReference>
<evidence type="ECO:0000256" key="5">
    <source>
        <dbReference type="SAM" id="MobiDB-lite"/>
    </source>
</evidence>
<dbReference type="InterPro" id="IPR002477">
    <property type="entry name" value="Peptidoglycan-bd-like"/>
</dbReference>
<dbReference type="SMART" id="SM00728">
    <property type="entry name" value="ChW"/>
    <property type="match status" value="9"/>
</dbReference>
<dbReference type="InterPro" id="IPR038765">
    <property type="entry name" value="Papain-like_cys_pep_sf"/>
</dbReference>
<dbReference type="InterPro" id="IPR036366">
    <property type="entry name" value="PGBDSf"/>
</dbReference>
<dbReference type="PANTHER" id="PTHR47053:SF1">
    <property type="entry name" value="MUREIN DD-ENDOPEPTIDASE MEPH-RELATED"/>
    <property type="match status" value="1"/>
</dbReference>
<evidence type="ECO:0000259" key="7">
    <source>
        <dbReference type="PROSITE" id="PS51935"/>
    </source>
</evidence>
<dbReference type="InterPro" id="IPR051202">
    <property type="entry name" value="Peptidase_C40"/>
</dbReference>
<feature type="chain" id="PRO_5040960397" description="NlpC/P60 domain-containing protein" evidence="6">
    <location>
        <begin position="28"/>
        <end position="854"/>
    </location>
</feature>
<dbReference type="SUPFAM" id="SSF54001">
    <property type="entry name" value="Cysteine proteinases"/>
    <property type="match status" value="1"/>
</dbReference>